<protein>
    <recommendedName>
        <fullName evidence="15">Prolactin regulatory element-binding protein</fullName>
    </recommendedName>
</protein>
<keyword evidence="3 11" id="KW-0853">WD repeat</keyword>
<keyword evidence="5" id="KW-0677">Repeat</keyword>
<dbReference type="Gene3D" id="2.130.10.10">
    <property type="entry name" value="YVTN repeat-like/Quinoprotein amine dehydrogenase"/>
    <property type="match status" value="1"/>
</dbReference>
<dbReference type="GO" id="GO:0003400">
    <property type="term" value="P:regulation of COPII vesicle coating"/>
    <property type="evidence" value="ECO:0007669"/>
    <property type="project" value="TreeGrafter"/>
</dbReference>
<evidence type="ECO:0000313" key="13">
    <source>
        <dbReference type="EMBL" id="CAB3408391.1"/>
    </source>
</evidence>
<dbReference type="GO" id="GO:0015031">
    <property type="term" value="P:protein transport"/>
    <property type="evidence" value="ECO:0007669"/>
    <property type="project" value="UniProtKB-KW"/>
</dbReference>
<feature type="repeat" description="WD" evidence="11">
    <location>
        <begin position="195"/>
        <end position="236"/>
    </location>
</feature>
<evidence type="ECO:0000256" key="9">
    <source>
        <dbReference type="ARBA" id="ARBA00022989"/>
    </source>
</evidence>
<evidence type="ECO:0000256" key="12">
    <source>
        <dbReference type="SAM" id="Phobius"/>
    </source>
</evidence>
<dbReference type="SMART" id="SM00320">
    <property type="entry name" value="WD40"/>
    <property type="match status" value="3"/>
</dbReference>
<evidence type="ECO:0000256" key="4">
    <source>
        <dbReference type="ARBA" id="ARBA00022692"/>
    </source>
</evidence>
<evidence type="ECO:0000256" key="2">
    <source>
        <dbReference type="ARBA" id="ARBA00022448"/>
    </source>
</evidence>
<evidence type="ECO:0000313" key="14">
    <source>
        <dbReference type="Proteomes" id="UP000494206"/>
    </source>
</evidence>
<dbReference type="SUPFAM" id="SSF50978">
    <property type="entry name" value="WD40 repeat-like"/>
    <property type="match status" value="1"/>
</dbReference>
<dbReference type="PROSITE" id="PS50294">
    <property type="entry name" value="WD_REPEATS_REGION"/>
    <property type="match status" value="1"/>
</dbReference>
<feature type="repeat" description="WD" evidence="11">
    <location>
        <begin position="158"/>
        <end position="177"/>
    </location>
</feature>
<dbReference type="GO" id="GO:0005085">
    <property type="term" value="F:guanyl-nucleotide exchange factor activity"/>
    <property type="evidence" value="ECO:0007669"/>
    <property type="project" value="InterPro"/>
</dbReference>
<reference evidence="13 14" key="1">
    <citation type="submission" date="2020-04" db="EMBL/GenBank/DDBJ databases">
        <authorList>
            <person name="Laetsch R D."/>
            <person name="Stevens L."/>
            <person name="Kumar S."/>
            <person name="Blaxter L. M."/>
        </authorList>
    </citation>
    <scope>NUCLEOTIDE SEQUENCE [LARGE SCALE GENOMIC DNA]</scope>
</reference>
<gene>
    <name evidence="13" type="ORF">CBOVIS_LOCUS10177</name>
</gene>
<dbReference type="PANTHER" id="PTHR23284">
    <property type="entry name" value="PROLACTIN REGULATORY ELEMENT BINDING PROTEIN"/>
    <property type="match status" value="1"/>
</dbReference>
<dbReference type="EMBL" id="CADEPM010000007">
    <property type="protein sequence ID" value="CAB3408391.1"/>
    <property type="molecule type" value="Genomic_DNA"/>
</dbReference>
<accession>A0A8S1F7Z5</accession>
<dbReference type="PANTHER" id="PTHR23284:SF0">
    <property type="entry name" value="PROLACTIN REGULATORY ELEMENT-BINDING PROTEIN"/>
    <property type="match status" value="1"/>
</dbReference>
<dbReference type="InterPro" id="IPR015943">
    <property type="entry name" value="WD40/YVTN_repeat-like_dom_sf"/>
</dbReference>
<keyword evidence="14" id="KW-1185">Reference proteome</keyword>
<evidence type="ECO:0000256" key="5">
    <source>
        <dbReference type="ARBA" id="ARBA00022737"/>
    </source>
</evidence>
<keyword evidence="10 12" id="KW-0472">Membrane</keyword>
<comment type="subcellular location">
    <subcellularLocation>
        <location evidence="1">Endoplasmic reticulum membrane</location>
        <topology evidence="1">Single-pass membrane protein</topology>
    </subcellularLocation>
</comment>
<keyword evidence="6" id="KW-0256">Endoplasmic reticulum</keyword>
<dbReference type="InterPro" id="IPR001680">
    <property type="entry name" value="WD40_rpt"/>
</dbReference>
<dbReference type="InterPro" id="IPR036322">
    <property type="entry name" value="WD40_repeat_dom_sf"/>
</dbReference>
<proteinExistence type="predicted"/>
<evidence type="ECO:0008006" key="15">
    <source>
        <dbReference type="Google" id="ProtNLM"/>
    </source>
</evidence>
<dbReference type="Proteomes" id="UP000494206">
    <property type="component" value="Unassembled WGS sequence"/>
</dbReference>
<sequence>MGIADFVEKRSKKAPPIIANSKIPAYCIKKIGARHLLLGGGGGASKTGVSNEIETYLLTSEDANPELGLKAECVDKFNTSTFATMNMDVISASVHEQDAKYVIAAGHDEYCDLYTTAGYKLSNDENSKLSFELKHVKRIKTDEHPNSSYQKCVRFDRNSKGRFFATGGADGHIRIWDALAAIKAEEGNAHPVQVIQAHKSDVDDIDFSYDSMTIISVGADGFAYIWSTQTGEKLLDLQFPIEIARGFKMRAVRCTSLGASSKNSVFVAAYNSISRASKDLASYVALWAFNAERKVARPVVVRLVAKGETISSLAVSDCGNFTAIGTMSGGVAVLDTHECRRIFYAPETHGIFVTGLEFLDRAASNICDDKSLAPVVPGPSSGYLATVVSLSADQSIQMHRVPFSKSRPLSEMVLLISIVSLIIAYISSFFV</sequence>
<keyword evidence="8" id="KW-0653">Protein transport</keyword>
<evidence type="ECO:0000256" key="11">
    <source>
        <dbReference type="PROSITE-ProRule" id="PRU00221"/>
    </source>
</evidence>
<dbReference type="InterPro" id="IPR045260">
    <property type="entry name" value="Sec12-like"/>
</dbReference>
<dbReference type="OrthoDB" id="2013972at2759"/>
<dbReference type="GO" id="GO:0005789">
    <property type="term" value="C:endoplasmic reticulum membrane"/>
    <property type="evidence" value="ECO:0007669"/>
    <property type="project" value="UniProtKB-SubCell"/>
</dbReference>
<name>A0A8S1F7Z5_9PELO</name>
<evidence type="ECO:0000256" key="7">
    <source>
        <dbReference type="ARBA" id="ARBA00022892"/>
    </source>
</evidence>
<keyword evidence="9 12" id="KW-1133">Transmembrane helix</keyword>
<evidence type="ECO:0000256" key="1">
    <source>
        <dbReference type="ARBA" id="ARBA00004389"/>
    </source>
</evidence>
<evidence type="ECO:0000256" key="6">
    <source>
        <dbReference type="ARBA" id="ARBA00022824"/>
    </source>
</evidence>
<comment type="caution">
    <text evidence="13">The sequence shown here is derived from an EMBL/GenBank/DDBJ whole genome shotgun (WGS) entry which is preliminary data.</text>
</comment>
<keyword evidence="4 12" id="KW-0812">Transmembrane</keyword>
<dbReference type="Pfam" id="PF00400">
    <property type="entry name" value="WD40"/>
    <property type="match status" value="2"/>
</dbReference>
<dbReference type="GO" id="GO:0006888">
    <property type="term" value="P:endoplasmic reticulum to Golgi vesicle-mediated transport"/>
    <property type="evidence" value="ECO:0007669"/>
    <property type="project" value="TreeGrafter"/>
</dbReference>
<keyword evidence="7" id="KW-0931">ER-Golgi transport</keyword>
<dbReference type="AlphaFoldDB" id="A0A8S1F7Z5"/>
<evidence type="ECO:0000256" key="10">
    <source>
        <dbReference type="ARBA" id="ARBA00023136"/>
    </source>
</evidence>
<evidence type="ECO:0000256" key="8">
    <source>
        <dbReference type="ARBA" id="ARBA00022927"/>
    </source>
</evidence>
<feature type="transmembrane region" description="Helical" evidence="12">
    <location>
        <begin position="412"/>
        <end position="430"/>
    </location>
</feature>
<keyword evidence="2" id="KW-0813">Transport</keyword>
<evidence type="ECO:0000256" key="3">
    <source>
        <dbReference type="ARBA" id="ARBA00022574"/>
    </source>
</evidence>
<dbReference type="PROSITE" id="PS50082">
    <property type="entry name" value="WD_REPEATS_2"/>
    <property type="match status" value="2"/>
</dbReference>
<organism evidence="13 14">
    <name type="scientific">Caenorhabditis bovis</name>
    <dbReference type="NCBI Taxonomy" id="2654633"/>
    <lineage>
        <taxon>Eukaryota</taxon>
        <taxon>Metazoa</taxon>
        <taxon>Ecdysozoa</taxon>
        <taxon>Nematoda</taxon>
        <taxon>Chromadorea</taxon>
        <taxon>Rhabditida</taxon>
        <taxon>Rhabditina</taxon>
        <taxon>Rhabditomorpha</taxon>
        <taxon>Rhabditoidea</taxon>
        <taxon>Rhabditidae</taxon>
        <taxon>Peloderinae</taxon>
        <taxon>Caenorhabditis</taxon>
    </lineage>
</organism>